<evidence type="ECO:0000313" key="10">
    <source>
        <dbReference type="Proteomes" id="UP001159427"/>
    </source>
</evidence>
<keyword evidence="3" id="KW-0963">Cytoplasm</keyword>
<reference evidence="9 10" key="1">
    <citation type="submission" date="2022-05" db="EMBL/GenBank/DDBJ databases">
        <authorList>
            <consortium name="Genoscope - CEA"/>
            <person name="William W."/>
        </authorList>
    </citation>
    <scope>NUCLEOTIDE SEQUENCE [LARGE SCALE GENOMIC DNA]</scope>
</reference>
<protein>
    <recommendedName>
        <fullName evidence="8">Enkurin domain-containing protein</fullName>
    </recommendedName>
</protein>
<keyword evidence="5" id="KW-0966">Cell projection</keyword>
<gene>
    <name evidence="9" type="ORF">PEVE_00000775</name>
</gene>
<evidence type="ECO:0000256" key="1">
    <source>
        <dbReference type="ARBA" id="ARBA00004138"/>
    </source>
</evidence>
<evidence type="ECO:0000256" key="4">
    <source>
        <dbReference type="ARBA" id="ARBA00023212"/>
    </source>
</evidence>
<keyword evidence="4" id="KW-0206">Cytoskeleton</keyword>
<dbReference type="Pfam" id="PF13864">
    <property type="entry name" value="Enkurin"/>
    <property type="match status" value="1"/>
</dbReference>
<feature type="domain" description="Enkurin" evidence="8">
    <location>
        <begin position="186"/>
        <end position="278"/>
    </location>
</feature>
<evidence type="ECO:0000256" key="5">
    <source>
        <dbReference type="ARBA" id="ARBA00023273"/>
    </source>
</evidence>
<feature type="region of interest" description="Disordered" evidence="7">
    <location>
        <begin position="154"/>
        <end position="173"/>
    </location>
</feature>
<keyword evidence="10" id="KW-1185">Reference proteome</keyword>
<name>A0ABN8PWV4_9CNID</name>
<accession>A0ABN8PWV4</accession>
<comment type="subcellular location">
    <subcellularLocation>
        <location evidence="1">Cell projection</location>
        <location evidence="1">Cilium</location>
    </subcellularLocation>
    <subcellularLocation>
        <location evidence="2">Cytoplasm</location>
        <location evidence="2">Cytoskeleton</location>
    </subcellularLocation>
</comment>
<dbReference type="PANTHER" id="PTHR21490:SF0">
    <property type="entry name" value="ENKURIN"/>
    <property type="match status" value="1"/>
</dbReference>
<feature type="coiled-coil region" evidence="6">
    <location>
        <begin position="253"/>
        <end position="280"/>
    </location>
</feature>
<comment type="caution">
    <text evidence="9">The sequence shown here is derived from an EMBL/GenBank/DDBJ whole genome shotgun (WGS) entry which is preliminary data.</text>
</comment>
<organism evidence="9 10">
    <name type="scientific">Porites evermanni</name>
    <dbReference type="NCBI Taxonomy" id="104178"/>
    <lineage>
        <taxon>Eukaryota</taxon>
        <taxon>Metazoa</taxon>
        <taxon>Cnidaria</taxon>
        <taxon>Anthozoa</taxon>
        <taxon>Hexacorallia</taxon>
        <taxon>Scleractinia</taxon>
        <taxon>Fungiina</taxon>
        <taxon>Poritidae</taxon>
        <taxon>Porites</taxon>
    </lineage>
</organism>
<dbReference type="EMBL" id="CALNXI010001037">
    <property type="protein sequence ID" value="CAH3152499.1"/>
    <property type="molecule type" value="Genomic_DNA"/>
</dbReference>
<dbReference type="PANTHER" id="PTHR21490">
    <property type="entry name" value="ENKURIN-RELATED"/>
    <property type="match status" value="1"/>
</dbReference>
<feature type="non-terminal residue" evidence="9">
    <location>
        <position position="1"/>
    </location>
</feature>
<feature type="region of interest" description="Disordered" evidence="7">
    <location>
        <begin position="91"/>
        <end position="124"/>
    </location>
</feature>
<dbReference type="InterPro" id="IPR027012">
    <property type="entry name" value="Enkurin_dom"/>
</dbReference>
<proteinExistence type="predicted"/>
<evidence type="ECO:0000256" key="3">
    <source>
        <dbReference type="ARBA" id="ARBA00022490"/>
    </source>
</evidence>
<dbReference type="PROSITE" id="PS51665">
    <property type="entry name" value="ENKURIN"/>
    <property type="match status" value="1"/>
</dbReference>
<evidence type="ECO:0000256" key="6">
    <source>
        <dbReference type="SAM" id="Coils"/>
    </source>
</evidence>
<evidence type="ECO:0000313" key="9">
    <source>
        <dbReference type="EMBL" id="CAH3152499.1"/>
    </source>
</evidence>
<sequence>VCWIYSEISVRFVKHLIMAMQVGSHRFEGERESIYNLIPKIQERPPKPTMYRSNFSTNVRQEVKTNKQSSKTMGPPKVALTGPKEFLAKHSKEPRLPEKTGFKYPDHDTRRPPVPKHDEKPLMGLRSNKDHIKTNAVENIMSVPRKPEKKFADTRAGATHPLDPSGLTPKYVNKKDFGKTPAYLERRKAEVERAQKEYDAYVQERFRQGAMKSLTENERQGILDGLKKNWEELHHQYQGLSVVTDTAPKKARKERMEAEMKQLERDIETVEKHKVIYIANPF</sequence>
<dbReference type="InterPro" id="IPR052102">
    <property type="entry name" value="Enkurin_domain-protein"/>
</dbReference>
<dbReference type="Proteomes" id="UP001159427">
    <property type="component" value="Unassembled WGS sequence"/>
</dbReference>
<evidence type="ECO:0000256" key="7">
    <source>
        <dbReference type="SAM" id="MobiDB-lite"/>
    </source>
</evidence>
<keyword evidence="6" id="KW-0175">Coiled coil</keyword>
<evidence type="ECO:0000259" key="8">
    <source>
        <dbReference type="PROSITE" id="PS51665"/>
    </source>
</evidence>
<evidence type="ECO:0000256" key="2">
    <source>
        <dbReference type="ARBA" id="ARBA00004245"/>
    </source>
</evidence>